<gene>
    <name evidence="2" type="ORF">DFH08DRAFT_850851</name>
</gene>
<dbReference type="EMBL" id="JARIHO010000008">
    <property type="protein sequence ID" value="KAJ7357038.1"/>
    <property type="molecule type" value="Genomic_DNA"/>
</dbReference>
<feature type="region of interest" description="Disordered" evidence="1">
    <location>
        <begin position="1"/>
        <end position="108"/>
    </location>
</feature>
<sequence length="445" mass="47661">MSKSKSKQEEALAFLDDLDSFTPQDAPTDAPAGNPAAPTQPGAGGEAEVLAFIDEITQKSAEPTPRSSHLLERPASRSGTPTVRKPTERVRLGGGSGTTSLLHTSSSSSLKKDAAATAAAAAAPETGAGGGWGLGWGNVWSSASSVIQQAKSAVDEQVKHLPKNEQARKWGEGMIEYAKTAQLDKLGQDFKRVGLSTLTDILNVVAPPISEHEVIQVWLSHDMKGYEGIESLVYRALARIMEQVEGGDLIVNRGEESRPKESADIPRDLGAVEGFEAASKLAKANLDELMKTNKPTPASTKPESTVQTPTTYSHLYLRIQPFLTSFGLPASEEEAGAPPQQLQFLIYLSDPSHKLTQSTVTQCVPGDWLAEGMWEKYEWVEDLMAEALRVGVEVIGQEYVVKRMGWGAETKSSAETKAAEESAAAENVVGEPGELVEKPKPGEET</sequence>
<feature type="compositionally biased region" description="Low complexity" evidence="1">
    <location>
        <begin position="98"/>
        <end position="108"/>
    </location>
</feature>
<evidence type="ECO:0000313" key="2">
    <source>
        <dbReference type="EMBL" id="KAJ7357038.1"/>
    </source>
</evidence>
<organism evidence="2 3">
    <name type="scientific">Mycena albidolilacea</name>
    <dbReference type="NCBI Taxonomy" id="1033008"/>
    <lineage>
        <taxon>Eukaryota</taxon>
        <taxon>Fungi</taxon>
        <taxon>Dikarya</taxon>
        <taxon>Basidiomycota</taxon>
        <taxon>Agaricomycotina</taxon>
        <taxon>Agaricomycetes</taxon>
        <taxon>Agaricomycetidae</taxon>
        <taxon>Agaricales</taxon>
        <taxon>Marasmiineae</taxon>
        <taxon>Mycenaceae</taxon>
        <taxon>Mycena</taxon>
    </lineage>
</organism>
<accession>A0AAD7AGD8</accession>
<name>A0AAD7AGD8_9AGAR</name>
<dbReference type="Proteomes" id="UP001218218">
    <property type="component" value="Unassembled WGS sequence"/>
</dbReference>
<evidence type="ECO:0000256" key="1">
    <source>
        <dbReference type="SAM" id="MobiDB-lite"/>
    </source>
</evidence>
<keyword evidence="3" id="KW-1185">Reference proteome</keyword>
<feature type="region of interest" description="Disordered" evidence="1">
    <location>
        <begin position="408"/>
        <end position="445"/>
    </location>
</feature>
<comment type="caution">
    <text evidence="2">The sequence shown here is derived from an EMBL/GenBank/DDBJ whole genome shotgun (WGS) entry which is preliminary data.</text>
</comment>
<dbReference type="InterPro" id="IPR018814">
    <property type="entry name" value="DUF5427"/>
</dbReference>
<evidence type="ECO:0000313" key="3">
    <source>
        <dbReference type="Proteomes" id="UP001218218"/>
    </source>
</evidence>
<proteinExistence type="predicted"/>
<feature type="compositionally biased region" description="Basic and acidic residues" evidence="1">
    <location>
        <begin position="435"/>
        <end position="445"/>
    </location>
</feature>
<dbReference type="Pfam" id="PF10310">
    <property type="entry name" value="DUF5427"/>
    <property type="match status" value="1"/>
</dbReference>
<protein>
    <submittedName>
        <fullName evidence="2">Maintenance of telomere capping protein 1</fullName>
    </submittedName>
</protein>
<feature type="compositionally biased region" description="Basic and acidic residues" evidence="1">
    <location>
        <begin position="1"/>
        <end position="10"/>
    </location>
</feature>
<dbReference type="PANTHER" id="PTHR28265:SF1">
    <property type="entry name" value="MAINTENANCE OF TELOMERE CAPPING PROTEIN 1"/>
    <property type="match status" value="1"/>
</dbReference>
<reference evidence="2" key="1">
    <citation type="submission" date="2023-03" db="EMBL/GenBank/DDBJ databases">
        <title>Massive genome expansion in bonnet fungi (Mycena s.s.) driven by repeated elements and novel gene families across ecological guilds.</title>
        <authorList>
            <consortium name="Lawrence Berkeley National Laboratory"/>
            <person name="Harder C.B."/>
            <person name="Miyauchi S."/>
            <person name="Viragh M."/>
            <person name="Kuo A."/>
            <person name="Thoen E."/>
            <person name="Andreopoulos B."/>
            <person name="Lu D."/>
            <person name="Skrede I."/>
            <person name="Drula E."/>
            <person name="Henrissat B."/>
            <person name="Morin E."/>
            <person name="Kohler A."/>
            <person name="Barry K."/>
            <person name="LaButti K."/>
            <person name="Morin E."/>
            <person name="Salamov A."/>
            <person name="Lipzen A."/>
            <person name="Mereny Z."/>
            <person name="Hegedus B."/>
            <person name="Baldrian P."/>
            <person name="Stursova M."/>
            <person name="Weitz H."/>
            <person name="Taylor A."/>
            <person name="Grigoriev I.V."/>
            <person name="Nagy L.G."/>
            <person name="Martin F."/>
            <person name="Kauserud H."/>
        </authorList>
    </citation>
    <scope>NUCLEOTIDE SEQUENCE</scope>
    <source>
        <strain evidence="2">CBHHK002</strain>
    </source>
</reference>
<feature type="compositionally biased region" description="Polar residues" evidence="1">
    <location>
        <begin position="58"/>
        <end position="67"/>
    </location>
</feature>
<dbReference type="PANTHER" id="PTHR28265">
    <property type="entry name" value="MAINTENANCE OF TELOMERE CAPPING PROTEIN 1"/>
    <property type="match status" value="1"/>
</dbReference>
<dbReference type="AlphaFoldDB" id="A0AAD7AGD8"/>